<gene>
    <name evidence="4" type="ORF">SAMN04488121_10770</name>
</gene>
<dbReference type="InterPro" id="IPR050356">
    <property type="entry name" value="SulA_CellDiv_inhibitor"/>
</dbReference>
<dbReference type="RefSeq" id="WP_089835583.1">
    <property type="nucleotide sequence ID" value="NZ_FNBN01000007.1"/>
</dbReference>
<comment type="similarity">
    <text evidence="1">Belongs to the DNA polymerase type-Y family.</text>
</comment>
<dbReference type="OrthoDB" id="625722at2"/>
<dbReference type="Pfam" id="PF00817">
    <property type="entry name" value="IMS"/>
    <property type="match status" value="1"/>
</dbReference>
<dbReference type="PANTHER" id="PTHR35369">
    <property type="entry name" value="BLR3025 PROTEIN-RELATED"/>
    <property type="match status" value="1"/>
</dbReference>
<dbReference type="Gene3D" id="3.40.1170.60">
    <property type="match status" value="1"/>
</dbReference>
<reference evidence="5" key="1">
    <citation type="submission" date="2016-10" db="EMBL/GenBank/DDBJ databases">
        <authorList>
            <person name="Varghese N."/>
            <person name="Submissions S."/>
        </authorList>
    </citation>
    <scope>NUCLEOTIDE SEQUENCE [LARGE SCALE GENOMIC DNA]</scope>
    <source>
        <strain evidence="5">DSM 527</strain>
    </source>
</reference>
<keyword evidence="2" id="KW-0227">DNA damage</keyword>
<organism evidence="4 5">
    <name type="scientific">Chitinophaga filiformis</name>
    <name type="common">Myxococcus filiformis</name>
    <name type="synonym">Flexibacter filiformis</name>
    <dbReference type="NCBI Taxonomy" id="104663"/>
    <lineage>
        <taxon>Bacteria</taxon>
        <taxon>Pseudomonadati</taxon>
        <taxon>Bacteroidota</taxon>
        <taxon>Chitinophagia</taxon>
        <taxon>Chitinophagales</taxon>
        <taxon>Chitinophagaceae</taxon>
        <taxon>Chitinophaga</taxon>
    </lineage>
</organism>
<accession>A0A1G7XT73</accession>
<dbReference type="PANTHER" id="PTHR35369:SF2">
    <property type="entry name" value="BLR3025 PROTEIN"/>
    <property type="match status" value="1"/>
</dbReference>
<dbReference type="SUPFAM" id="SSF56672">
    <property type="entry name" value="DNA/RNA polymerases"/>
    <property type="match status" value="1"/>
</dbReference>
<dbReference type="EMBL" id="FNBN01000007">
    <property type="protein sequence ID" value="SDG87388.1"/>
    <property type="molecule type" value="Genomic_DNA"/>
</dbReference>
<evidence type="ECO:0000313" key="4">
    <source>
        <dbReference type="EMBL" id="SDG87388.1"/>
    </source>
</evidence>
<dbReference type="CDD" id="cd03468">
    <property type="entry name" value="PolY_like"/>
    <property type="match status" value="1"/>
</dbReference>
<dbReference type="Proteomes" id="UP000199045">
    <property type="component" value="Unassembled WGS sequence"/>
</dbReference>
<proteinExistence type="inferred from homology"/>
<evidence type="ECO:0000256" key="2">
    <source>
        <dbReference type="ARBA" id="ARBA00022763"/>
    </source>
</evidence>
<evidence type="ECO:0000256" key="1">
    <source>
        <dbReference type="ARBA" id="ARBA00010945"/>
    </source>
</evidence>
<dbReference type="GO" id="GO:0006281">
    <property type="term" value="P:DNA repair"/>
    <property type="evidence" value="ECO:0007669"/>
    <property type="project" value="InterPro"/>
</dbReference>
<name>A0A1G7XT73_CHIFI</name>
<dbReference type="InterPro" id="IPR001126">
    <property type="entry name" value="UmuC"/>
</dbReference>
<protein>
    <submittedName>
        <fullName evidence="4">Protein ImuB</fullName>
    </submittedName>
</protein>
<dbReference type="Gene3D" id="3.30.70.270">
    <property type="match status" value="1"/>
</dbReference>
<dbReference type="InterPro" id="IPR043128">
    <property type="entry name" value="Rev_trsase/Diguanyl_cyclase"/>
</dbReference>
<evidence type="ECO:0000313" key="5">
    <source>
        <dbReference type="Proteomes" id="UP000199045"/>
    </source>
</evidence>
<dbReference type="AlphaFoldDB" id="A0A1G7XT73"/>
<dbReference type="STRING" id="104663.SAMN04488121_10770"/>
<feature type="domain" description="UmuC" evidence="3">
    <location>
        <begin position="8"/>
        <end position="153"/>
    </location>
</feature>
<dbReference type="InterPro" id="IPR043502">
    <property type="entry name" value="DNA/RNA_pol_sf"/>
</dbReference>
<sequence>MSKRFMSIWFRHLLTDWHVRRQPGLQDMPFVLTTPVHGRMIITSASPAAEAQGIRTSMSLADAKAIVSSLQAFDDEPERGTQLLKALGEWCIRYTPVVGIDLPDGLILDVSGCTHLWGGERPYLKELITKLRAIGYDVRGAMADTIGTAWAVSRYGKITPIINNGEQADAIMRLPPAALRLEEDVLARLQKLGLYQIGSFMNMPGSVLRRRFGQQLLIRLGQALGYETEAIEPLHPIPPYEERLPCLEPIRTATGIEIALKVLLEQLCLRLQKEGKGLRTAILKGYRVDNRMVQTEIGTSRASHQPEHLFRLFELKIPTIEPALGIELFTLEASKVEDVASLQEALWIGNPGLKAPAVSELLDRLAGKIGEDSIRRYLPAEHYWPERSIKQATSLEEKPATVWRTDKPRPVQLLSKPEAIEVTAPIPDYPPMLFRYKGKLHEIRKADGPERIEREWWLDMDGGEHRDYYTVEDTEGQRYWLFRSGHYSGNQSQWFIHGFFA</sequence>
<evidence type="ECO:0000259" key="3">
    <source>
        <dbReference type="Pfam" id="PF00817"/>
    </source>
</evidence>